<dbReference type="InterPro" id="IPR045534">
    <property type="entry name" value="DUF6428"/>
</dbReference>
<organism evidence="1 2">
    <name type="scientific">Flavobacterium album</name>
    <dbReference type="NCBI Taxonomy" id="2175091"/>
    <lineage>
        <taxon>Bacteria</taxon>
        <taxon>Pseudomonadati</taxon>
        <taxon>Bacteroidota</taxon>
        <taxon>Flavobacteriia</taxon>
        <taxon>Flavobacteriales</taxon>
        <taxon>Flavobacteriaceae</taxon>
        <taxon>Flavobacterium</taxon>
    </lineage>
</organism>
<evidence type="ECO:0000313" key="2">
    <source>
        <dbReference type="Proteomes" id="UP000244929"/>
    </source>
</evidence>
<dbReference type="OrthoDB" id="66316at2"/>
<dbReference type="EMBL" id="CP029186">
    <property type="protein sequence ID" value="AWH86548.1"/>
    <property type="molecule type" value="Genomic_DNA"/>
</dbReference>
<dbReference type="Proteomes" id="UP000244929">
    <property type="component" value="Chromosome"/>
</dbReference>
<dbReference type="KEGG" id="falb:HYN59_16175"/>
<keyword evidence="2" id="KW-1185">Reference proteome</keyword>
<protein>
    <submittedName>
        <fullName evidence="1">Uncharacterized protein</fullName>
    </submittedName>
</protein>
<gene>
    <name evidence="1" type="ORF">HYN59_16175</name>
</gene>
<name>A0A2S1R1J6_9FLAO</name>
<reference evidence="1 2" key="1">
    <citation type="submission" date="2018-04" db="EMBL/GenBank/DDBJ databases">
        <title>Genome sequencing of Flavobacterium sp. HYN0059.</title>
        <authorList>
            <person name="Yi H."/>
            <person name="Baek C."/>
        </authorList>
    </citation>
    <scope>NUCLEOTIDE SEQUENCE [LARGE SCALE GENOMIC DNA]</scope>
    <source>
        <strain evidence="1 2">HYN0059</strain>
    </source>
</reference>
<dbReference type="RefSeq" id="WP_108779271.1">
    <property type="nucleotide sequence ID" value="NZ_CP029186.1"/>
</dbReference>
<evidence type="ECO:0000313" key="1">
    <source>
        <dbReference type="EMBL" id="AWH86548.1"/>
    </source>
</evidence>
<sequence length="158" mass="17423">MKLSEIKNLLDTIQQLSFKLPDGSFVPENFHVTEVGLITKNFIDCGGTIRKETVVNFQLWEDSHDEDHRLKPTKLLKIIALSEKALGIEDFDIEVEYQQGTIGKYDLGFDGQSFLLLNKQTACLASDQCGVPDAKKKLRLSEIGVSGNNSCTPGGGCC</sequence>
<dbReference type="AlphaFoldDB" id="A0A2S1R1J6"/>
<dbReference type="Pfam" id="PF20001">
    <property type="entry name" value="DUF6428"/>
    <property type="match status" value="1"/>
</dbReference>
<accession>A0A2S1R1J6</accession>
<proteinExistence type="predicted"/>